<name>A0A2B4RFG5_STYPI</name>
<protein>
    <submittedName>
        <fullName evidence="6">NACHT, LRR and PYD domains-containing protein 9</fullName>
    </submittedName>
</protein>
<dbReference type="InterPro" id="IPR032675">
    <property type="entry name" value="LRR_dom_sf"/>
</dbReference>
<evidence type="ECO:0000256" key="3">
    <source>
        <dbReference type="SAM" id="MobiDB-lite"/>
    </source>
</evidence>
<dbReference type="PANTHER" id="PTHR24106">
    <property type="entry name" value="NACHT, LRR AND CARD DOMAINS-CONTAINING"/>
    <property type="match status" value="1"/>
</dbReference>
<dbReference type="SMART" id="SM00368">
    <property type="entry name" value="LRR_RI"/>
    <property type="match status" value="7"/>
</dbReference>
<dbReference type="AlphaFoldDB" id="A0A2B4RFG5"/>
<feature type="domain" description="TRADD-like N-terminal" evidence="5">
    <location>
        <begin position="324"/>
        <end position="381"/>
    </location>
</feature>
<evidence type="ECO:0000313" key="7">
    <source>
        <dbReference type="Proteomes" id="UP000225706"/>
    </source>
</evidence>
<evidence type="ECO:0000256" key="4">
    <source>
        <dbReference type="SAM" id="Phobius"/>
    </source>
</evidence>
<keyword evidence="7" id="KW-1185">Reference proteome</keyword>
<dbReference type="Gene3D" id="3.80.10.10">
    <property type="entry name" value="Ribonuclease Inhibitor"/>
    <property type="match status" value="2"/>
</dbReference>
<dbReference type="Pfam" id="PF20694">
    <property type="entry name" value="TRADD-like_N"/>
    <property type="match status" value="2"/>
</dbReference>
<proteinExistence type="predicted"/>
<evidence type="ECO:0000256" key="1">
    <source>
        <dbReference type="ARBA" id="ARBA00022614"/>
    </source>
</evidence>
<keyword evidence="4" id="KW-0812">Transmembrane</keyword>
<dbReference type="Pfam" id="PF20706">
    <property type="entry name" value="GT4-conflict"/>
    <property type="match status" value="1"/>
</dbReference>
<evidence type="ECO:0000313" key="6">
    <source>
        <dbReference type="EMBL" id="PFX15539.1"/>
    </source>
</evidence>
<organism evidence="6 7">
    <name type="scientific">Stylophora pistillata</name>
    <name type="common">Smooth cauliflower coral</name>
    <dbReference type="NCBI Taxonomy" id="50429"/>
    <lineage>
        <taxon>Eukaryota</taxon>
        <taxon>Metazoa</taxon>
        <taxon>Cnidaria</taxon>
        <taxon>Anthozoa</taxon>
        <taxon>Hexacorallia</taxon>
        <taxon>Scleractinia</taxon>
        <taxon>Astrocoeniina</taxon>
        <taxon>Pocilloporidae</taxon>
        <taxon>Stylophora</taxon>
    </lineage>
</organism>
<dbReference type="Proteomes" id="UP000225706">
    <property type="component" value="Unassembled WGS sequence"/>
</dbReference>
<gene>
    <name evidence="6" type="primary">NLRP9</name>
    <name evidence="6" type="ORF">AWC38_SpisGene20241</name>
</gene>
<dbReference type="InterPro" id="IPR051261">
    <property type="entry name" value="NLR"/>
</dbReference>
<dbReference type="InterPro" id="IPR049341">
    <property type="entry name" value="TRADD-like_N"/>
</dbReference>
<dbReference type="SUPFAM" id="SSF52047">
    <property type="entry name" value="RNI-like"/>
    <property type="match status" value="1"/>
</dbReference>
<evidence type="ECO:0000256" key="2">
    <source>
        <dbReference type="ARBA" id="ARBA00022737"/>
    </source>
</evidence>
<feature type="region of interest" description="Disordered" evidence="3">
    <location>
        <begin position="434"/>
        <end position="494"/>
    </location>
</feature>
<keyword evidence="2" id="KW-0677">Repeat</keyword>
<keyword evidence="4" id="KW-0472">Membrane</keyword>
<feature type="compositionally biased region" description="Basic and acidic residues" evidence="3">
    <location>
        <begin position="461"/>
        <end position="477"/>
    </location>
</feature>
<sequence>MSTGPSVSTAASSEDEKKEQRLLDVMFLCDEWKSSKGGLSTFNREFVINLAEITTGSMKIYCYVSRSDDRDREDAKKHGVNLINAETVPGSRDPLDWLKVPPPELQHPHVVIGHGRKLGTPACHIVRAAKCKWIQFVHVFCEDLGKYKKTTTAAVDTIEENEDKHKMEIELFKAADAVVAVGSRLQQKYSRSLLNVKIDVLMGLGLVAILTILASKKARGSLSLICSTQHLILMSWCYGELNINVNVGDFKPEEQNVQTGMFATESVGRQEVQQPRAFASIAALGSVSYPQTEHLQALREEVCLLLTRNLLQNTPLQSSEELNMFMECVKEMQLIIKGFHQGSLVITVKCESLQILEELWTNYSSGHLGEVVQNCFVTEKILKELNLALLKLKTTMDIDEYNACKVYFERLAFRDALSTQSYFISTEDDVQSERWKQNTEVVESEEVKSSSPILEMATTGHNKEGEEPQETMKEESRRKRRSSPGCSNQDPKHPRVAFVDLAADDELNITIDVEDQKPAESNNQTTTPIMRSVSHPDTESLQALREEFFLLAGKSYLKTTPPQNKEERDEFMEFLENLGAFMTRARQGSLVITVKCKSLQILEELWREYLSGHMGEVVQNCFVTEKILKELNLAELKLKTTMDIEEYNACKLYLEKVALRDALSAQSYFISTEDEAQLERRRQNTEIVESEEVKSSSPILEMSTTGHDKEGEGPQETMKGSLPVPESSTSDLVEKLPELCMELIRPGMGALENAMYPTIRSGLAKFDVSLPEELQSYVSYLFNESAKLGFRKRALHSLSSVEELREAMDKYKLKTFLRIHITEGAWQVALLFMDELPSDELPRDWFVDAWYRWEEEEEMIGSSLYSSTSGILKAWPTEYDPDLVTLCKAITDRFWKVTRLILFGSWISEEGLKNLGTALTQGKLYSLTLCRSGLQSQRLEHLCEALTSVNCNLTSLNFSDNRLGDEEIMRLSNVLTSVNCKLTSLNVSDNELGDEGTMRLCNVLTSVNCKLTSLNVSGNYCGSEGLNHLCDALVSTNCTLTSLNVSSNRFRDEDIMDLFTVLTSTNCTLTSLDVSWSEAGDRAVKELARALTSKNCVLTSLDISRSEIGDEGIKYLCKALTDPNCKLRSLDLRENWKVTDVGKQCLSEAITGTDWEVREGLSLFRSIKSEA</sequence>
<keyword evidence="1" id="KW-0433">Leucine-rich repeat</keyword>
<feature type="transmembrane region" description="Helical" evidence="4">
    <location>
        <begin position="194"/>
        <end position="214"/>
    </location>
</feature>
<dbReference type="InterPro" id="IPR001611">
    <property type="entry name" value="Leu-rich_rpt"/>
</dbReference>
<feature type="domain" description="TRADD-like N-terminal" evidence="5">
    <location>
        <begin position="581"/>
        <end position="627"/>
    </location>
</feature>
<evidence type="ECO:0000259" key="5">
    <source>
        <dbReference type="Pfam" id="PF20694"/>
    </source>
</evidence>
<dbReference type="OrthoDB" id="201274at2759"/>
<feature type="region of interest" description="Disordered" evidence="3">
    <location>
        <begin position="681"/>
        <end position="728"/>
    </location>
</feature>
<reference evidence="7" key="1">
    <citation type="journal article" date="2017" name="bioRxiv">
        <title>Comparative analysis of the genomes of Stylophora pistillata and Acropora digitifera provides evidence for extensive differences between species of corals.</title>
        <authorList>
            <person name="Voolstra C.R."/>
            <person name="Li Y."/>
            <person name="Liew Y.J."/>
            <person name="Baumgarten S."/>
            <person name="Zoccola D."/>
            <person name="Flot J.-F."/>
            <person name="Tambutte S."/>
            <person name="Allemand D."/>
            <person name="Aranda M."/>
        </authorList>
    </citation>
    <scope>NUCLEOTIDE SEQUENCE [LARGE SCALE GENOMIC DNA]</scope>
</reference>
<comment type="caution">
    <text evidence="6">The sequence shown here is derived from an EMBL/GenBank/DDBJ whole genome shotgun (WGS) entry which is preliminary data.</text>
</comment>
<dbReference type="EMBL" id="LSMT01000639">
    <property type="protein sequence ID" value="PFX15539.1"/>
    <property type="molecule type" value="Genomic_DNA"/>
</dbReference>
<keyword evidence="4" id="KW-1133">Transmembrane helix</keyword>
<dbReference type="Pfam" id="PF13516">
    <property type="entry name" value="LRR_6"/>
    <property type="match status" value="6"/>
</dbReference>
<accession>A0A2B4RFG5</accession>